<dbReference type="InterPro" id="IPR036514">
    <property type="entry name" value="SGNH_hydro_sf"/>
</dbReference>
<dbReference type="EMBL" id="MN739120">
    <property type="protein sequence ID" value="QHS89825.1"/>
    <property type="molecule type" value="Genomic_DNA"/>
</dbReference>
<proteinExistence type="predicted"/>
<sequence>MTIYLIGSSIIKKWRFPIECINLGINGLLTSELKESYKIDIKKSDSVVFYCGGNDIRSNISIDQIYNNIINFFSKIESKDVYIIEIVKCRKIYDMKLSFKTDLLNDLLKEFCNTHKYYCIDSNSIFKSCILENECKICKDDGIHIEDQGYYNLETLISNCNS</sequence>
<name>A0A6C0BC24_9ZZZZ</name>
<accession>A0A6C0BC24</accession>
<dbReference type="SUPFAM" id="SSF52266">
    <property type="entry name" value="SGNH hydrolase"/>
    <property type="match status" value="1"/>
</dbReference>
<organism evidence="1">
    <name type="scientific">viral metagenome</name>
    <dbReference type="NCBI Taxonomy" id="1070528"/>
    <lineage>
        <taxon>unclassified sequences</taxon>
        <taxon>metagenomes</taxon>
        <taxon>organismal metagenomes</taxon>
    </lineage>
</organism>
<reference evidence="1" key="1">
    <citation type="journal article" date="2020" name="Nature">
        <title>Giant virus diversity and host interactions through global metagenomics.</title>
        <authorList>
            <person name="Schulz F."/>
            <person name="Roux S."/>
            <person name="Paez-Espino D."/>
            <person name="Jungbluth S."/>
            <person name="Walsh D.A."/>
            <person name="Denef V.J."/>
            <person name="McMahon K.D."/>
            <person name="Konstantinidis K.T."/>
            <person name="Eloe-Fadrosh E.A."/>
            <person name="Kyrpides N.C."/>
            <person name="Woyke T."/>
        </authorList>
    </citation>
    <scope>NUCLEOTIDE SEQUENCE</scope>
    <source>
        <strain evidence="1">GVMAG-M-3300010160-4</strain>
    </source>
</reference>
<dbReference type="AlphaFoldDB" id="A0A6C0BC24"/>
<evidence type="ECO:0000313" key="1">
    <source>
        <dbReference type="EMBL" id="QHS89825.1"/>
    </source>
</evidence>
<protein>
    <submittedName>
        <fullName evidence="1">Uncharacterized protein</fullName>
    </submittedName>
</protein>
<dbReference type="Gene3D" id="3.40.50.1110">
    <property type="entry name" value="SGNH hydrolase"/>
    <property type="match status" value="1"/>
</dbReference>